<gene>
    <name evidence="1" type="ORF">QWZ14_21175</name>
</gene>
<evidence type="ECO:0000313" key="1">
    <source>
        <dbReference type="EMBL" id="MDN3566898.1"/>
    </source>
</evidence>
<proteinExistence type="predicted"/>
<organism evidence="1 2">
    <name type="scientific">Paeniroseomonas aquatica</name>
    <dbReference type="NCBI Taxonomy" id="373043"/>
    <lineage>
        <taxon>Bacteria</taxon>
        <taxon>Pseudomonadati</taxon>
        <taxon>Pseudomonadota</taxon>
        <taxon>Alphaproteobacteria</taxon>
        <taxon>Acetobacterales</taxon>
        <taxon>Acetobacteraceae</taxon>
        <taxon>Paeniroseomonas</taxon>
    </lineage>
</organism>
<evidence type="ECO:0000313" key="2">
    <source>
        <dbReference type="Proteomes" id="UP001529369"/>
    </source>
</evidence>
<sequence>MIVLCLGMQGSASTFTFNVVRDLLAAGGGSVAGFEATGLAAVEAALRGCPDSVVVRAHTLSASLLALVAAAGGRFVVTTRDPRDCVASLRCRLGGDAACWAMDVARSLAAVGTVLQRPGIRPFAFEEGFAADPDIGPRLAAALGLSLDPQHARRVAAGWSPGKVGEVLAALARQRKPDGAGFRSDPATGFNEAHLGDGRVGKWAEVLPPAEAAAIDRCFGGLGPIRHGLRPGDTLRFGEALFSPAARHDDDADARPGPFGVPLLRLCYLAAGRWRLSLRGTVPAAPGPRWLSLFVGGERVLAHPVAAAAAAAPVEAGCVLDHRLHEDMIEVWLEDAAGRRPDPHRPAALELAAERL</sequence>
<dbReference type="EMBL" id="JAUFPN010000183">
    <property type="protein sequence ID" value="MDN3566898.1"/>
    <property type="molecule type" value="Genomic_DNA"/>
</dbReference>
<dbReference type="Proteomes" id="UP001529369">
    <property type="component" value="Unassembled WGS sequence"/>
</dbReference>
<evidence type="ECO:0008006" key="3">
    <source>
        <dbReference type="Google" id="ProtNLM"/>
    </source>
</evidence>
<dbReference type="InterPro" id="IPR027417">
    <property type="entry name" value="P-loop_NTPase"/>
</dbReference>
<reference evidence="2" key="1">
    <citation type="journal article" date="2019" name="Int. J. Syst. Evol. Microbiol.">
        <title>The Global Catalogue of Microorganisms (GCM) 10K type strain sequencing project: providing services to taxonomists for standard genome sequencing and annotation.</title>
        <authorList>
            <consortium name="The Broad Institute Genomics Platform"/>
            <consortium name="The Broad Institute Genome Sequencing Center for Infectious Disease"/>
            <person name="Wu L."/>
            <person name="Ma J."/>
        </authorList>
    </citation>
    <scope>NUCLEOTIDE SEQUENCE [LARGE SCALE GENOMIC DNA]</scope>
    <source>
        <strain evidence="2">CECT 7131</strain>
    </source>
</reference>
<name>A0ABT8AB48_9PROT</name>
<dbReference type="SUPFAM" id="SSF52540">
    <property type="entry name" value="P-loop containing nucleoside triphosphate hydrolases"/>
    <property type="match status" value="1"/>
</dbReference>
<dbReference type="RefSeq" id="WP_290318862.1">
    <property type="nucleotide sequence ID" value="NZ_JAUFPN010000183.1"/>
</dbReference>
<comment type="caution">
    <text evidence="1">The sequence shown here is derived from an EMBL/GenBank/DDBJ whole genome shotgun (WGS) entry which is preliminary data.</text>
</comment>
<keyword evidence="2" id="KW-1185">Reference proteome</keyword>
<accession>A0ABT8AB48</accession>
<protein>
    <recommendedName>
        <fullName evidence="3">Sulfotransferase domain-containing protein</fullName>
    </recommendedName>
</protein>